<evidence type="ECO:0000313" key="1">
    <source>
        <dbReference type="EMBL" id="CAH1974851.1"/>
    </source>
</evidence>
<protein>
    <submittedName>
        <fullName evidence="1">Uncharacterized protein</fullName>
    </submittedName>
</protein>
<dbReference type="AlphaFoldDB" id="A0A9P0KKW3"/>
<reference evidence="1" key="1">
    <citation type="submission" date="2022-03" db="EMBL/GenBank/DDBJ databases">
        <authorList>
            <person name="Sayadi A."/>
        </authorList>
    </citation>
    <scope>NUCLEOTIDE SEQUENCE</scope>
</reference>
<dbReference type="Proteomes" id="UP001152888">
    <property type="component" value="Unassembled WGS sequence"/>
</dbReference>
<organism evidence="1 2">
    <name type="scientific">Acanthoscelides obtectus</name>
    <name type="common">Bean weevil</name>
    <name type="synonym">Bruchus obtectus</name>
    <dbReference type="NCBI Taxonomy" id="200917"/>
    <lineage>
        <taxon>Eukaryota</taxon>
        <taxon>Metazoa</taxon>
        <taxon>Ecdysozoa</taxon>
        <taxon>Arthropoda</taxon>
        <taxon>Hexapoda</taxon>
        <taxon>Insecta</taxon>
        <taxon>Pterygota</taxon>
        <taxon>Neoptera</taxon>
        <taxon>Endopterygota</taxon>
        <taxon>Coleoptera</taxon>
        <taxon>Polyphaga</taxon>
        <taxon>Cucujiformia</taxon>
        <taxon>Chrysomeloidea</taxon>
        <taxon>Chrysomelidae</taxon>
        <taxon>Bruchinae</taxon>
        <taxon>Bruchini</taxon>
        <taxon>Acanthoscelides</taxon>
    </lineage>
</organism>
<gene>
    <name evidence="1" type="ORF">ACAOBT_LOCUS11314</name>
</gene>
<dbReference type="EMBL" id="CAKOFQ010006830">
    <property type="protein sequence ID" value="CAH1974851.1"/>
    <property type="molecule type" value="Genomic_DNA"/>
</dbReference>
<evidence type="ECO:0000313" key="2">
    <source>
        <dbReference type="Proteomes" id="UP001152888"/>
    </source>
</evidence>
<name>A0A9P0KKW3_ACAOB</name>
<comment type="caution">
    <text evidence="1">The sequence shown here is derived from an EMBL/GenBank/DDBJ whole genome shotgun (WGS) entry which is preliminary data.</text>
</comment>
<keyword evidence="2" id="KW-1185">Reference proteome</keyword>
<accession>A0A9P0KKW3</accession>
<proteinExistence type="predicted"/>
<sequence length="82" mass="9441">MIHSFSITAYERTKQFFNKQALIRQSTPLDASESTSSDDEDQIVDTTEGRWVVLASAIIYQARKKVHVELRKYLFTSSDRAI</sequence>